<evidence type="ECO:0000256" key="4">
    <source>
        <dbReference type="ARBA" id="ARBA00022692"/>
    </source>
</evidence>
<keyword evidence="2" id="KW-0813">Transport</keyword>
<feature type="transmembrane region" description="Helical" evidence="9">
    <location>
        <begin position="133"/>
        <end position="151"/>
    </location>
</feature>
<evidence type="ECO:0000256" key="8">
    <source>
        <dbReference type="ARBA" id="ARBA00023136"/>
    </source>
</evidence>
<dbReference type="PROSITE" id="PS50929">
    <property type="entry name" value="ABC_TM1F"/>
    <property type="match status" value="1"/>
</dbReference>
<feature type="transmembrane region" description="Helical" evidence="9">
    <location>
        <begin position="270"/>
        <end position="296"/>
    </location>
</feature>
<evidence type="ECO:0000256" key="5">
    <source>
        <dbReference type="ARBA" id="ARBA00022741"/>
    </source>
</evidence>
<dbReference type="InterPro" id="IPR011527">
    <property type="entry name" value="ABC1_TM_dom"/>
</dbReference>
<evidence type="ECO:0000256" key="7">
    <source>
        <dbReference type="ARBA" id="ARBA00022989"/>
    </source>
</evidence>
<dbReference type="SUPFAM" id="SSF52540">
    <property type="entry name" value="P-loop containing nucleoside triphosphate hydrolases"/>
    <property type="match status" value="1"/>
</dbReference>
<evidence type="ECO:0000256" key="1">
    <source>
        <dbReference type="ARBA" id="ARBA00004651"/>
    </source>
</evidence>
<dbReference type="GO" id="GO:0005886">
    <property type="term" value="C:plasma membrane"/>
    <property type="evidence" value="ECO:0007669"/>
    <property type="project" value="UniProtKB-SubCell"/>
</dbReference>
<dbReference type="InterPro" id="IPR003593">
    <property type="entry name" value="AAA+_ATPase"/>
</dbReference>
<gene>
    <name evidence="12" type="ORF">H6A12_03095</name>
</gene>
<comment type="subcellular location">
    <subcellularLocation>
        <location evidence="1">Cell membrane</location>
        <topology evidence="1">Multi-pass membrane protein</topology>
    </subcellularLocation>
</comment>
<dbReference type="InterPro" id="IPR017871">
    <property type="entry name" value="ABC_transporter-like_CS"/>
</dbReference>
<feature type="transmembrane region" description="Helical" evidence="9">
    <location>
        <begin position="157"/>
        <end position="174"/>
    </location>
</feature>
<dbReference type="Gene3D" id="3.40.50.300">
    <property type="entry name" value="P-loop containing nucleotide triphosphate hydrolases"/>
    <property type="match status" value="1"/>
</dbReference>
<accession>A0A938X6R8</accession>
<dbReference type="RefSeq" id="WP_204444658.1">
    <property type="nucleotide sequence ID" value="NZ_JACJKY010000004.1"/>
</dbReference>
<feature type="transmembrane region" description="Helical" evidence="9">
    <location>
        <begin position="245"/>
        <end position="264"/>
    </location>
</feature>
<dbReference type="Proteomes" id="UP000774750">
    <property type="component" value="Unassembled WGS sequence"/>
</dbReference>
<keyword evidence="8 9" id="KW-0472">Membrane</keyword>
<keyword evidence="4 9" id="KW-0812">Transmembrane</keyword>
<keyword evidence="7 9" id="KW-1133">Transmembrane helix</keyword>
<protein>
    <submittedName>
        <fullName evidence="12">ABC transporter ATP-binding protein</fullName>
    </submittedName>
</protein>
<dbReference type="SMART" id="SM00382">
    <property type="entry name" value="AAA"/>
    <property type="match status" value="1"/>
</dbReference>
<feature type="domain" description="ABC transporter" evidence="10">
    <location>
        <begin position="334"/>
        <end position="565"/>
    </location>
</feature>
<reference evidence="12" key="2">
    <citation type="journal article" date="2021" name="Sci. Rep.">
        <title>The distribution of antibiotic resistance genes in chicken gut microbiota commensals.</title>
        <authorList>
            <person name="Juricova H."/>
            <person name="Matiasovicova J."/>
            <person name="Kubasova T."/>
            <person name="Cejkova D."/>
            <person name="Rychlik I."/>
        </authorList>
    </citation>
    <scope>NUCLEOTIDE SEQUENCE</scope>
    <source>
        <strain evidence="12">An559</strain>
    </source>
</reference>
<dbReference type="Gene3D" id="1.20.1560.10">
    <property type="entry name" value="ABC transporter type 1, transmembrane domain"/>
    <property type="match status" value="1"/>
</dbReference>
<dbReference type="CDD" id="cd18548">
    <property type="entry name" value="ABC_6TM_Tm287_like"/>
    <property type="match status" value="1"/>
</dbReference>
<evidence type="ECO:0000256" key="9">
    <source>
        <dbReference type="SAM" id="Phobius"/>
    </source>
</evidence>
<dbReference type="Pfam" id="PF00005">
    <property type="entry name" value="ABC_tran"/>
    <property type="match status" value="1"/>
</dbReference>
<keyword evidence="13" id="KW-1185">Reference proteome</keyword>
<evidence type="ECO:0000256" key="3">
    <source>
        <dbReference type="ARBA" id="ARBA00022475"/>
    </source>
</evidence>
<dbReference type="GO" id="GO:0140359">
    <property type="term" value="F:ABC-type transporter activity"/>
    <property type="evidence" value="ECO:0007669"/>
    <property type="project" value="InterPro"/>
</dbReference>
<feature type="domain" description="ABC transmembrane type-1" evidence="11">
    <location>
        <begin position="23"/>
        <end position="298"/>
    </location>
</feature>
<evidence type="ECO:0000256" key="2">
    <source>
        <dbReference type="ARBA" id="ARBA00022448"/>
    </source>
</evidence>
<keyword evidence="5" id="KW-0547">Nucleotide-binding</keyword>
<dbReference type="InterPro" id="IPR003439">
    <property type="entry name" value="ABC_transporter-like_ATP-bd"/>
</dbReference>
<dbReference type="PROSITE" id="PS00211">
    <property type="entry name" value="ABC_TRANSPORTER_1"/>
    <property type="match status" value="1"/>
</dbReference>
<reference evidence="12" key="1">
    <citation type="submission" date="2020-08" db="EMBL/GenBank/DDBJ databases">
        <authorList>
            <person name="Cejkova D."/>
            <person name="Kubasova T."/>
            <person name="Jahodarova E."/>
            <person name="Rychlik I."/>
        </authorList>
    </citation>
    <scope>NUCLEOTIDE SEQUENCE</scope>
    <source>
        <strain evidence="12">An559</strain>
    </source>
</reference>
<dbReference type="PANTHER" id="PTHR24221:SF276">
    <property type="entry name" value="ABC TRANSPORTER, ATP-BINDING_PERMEASE PROTEIN"/>
    <property type="match status" value="1"/>
</dbReference>
<dbReference type="FunFam" id="3.40.50.300:FF:000221">
    <property type="entry name" value="Multidrug ABC transporter ATP-binding protein"/>
    <property type="match status" value="1"/>
</dbReference>
<organism evidence="12 13">
    <name type="scientific">Merdimmobilis hominis</name>
    <dbReference type="NCBI Taxonomy" id="2897707"/>
    <lineage>
        <taxon>Bacteria</taxon>
        <taxon>Bacillati</taxon>
        <taxon>Bacillota</taxon>
        <taxon>Clostridia</taxon>
        <taxon>Eubacteriales</taxon>
        <taxon>Oscillospiraceae</taxon>
        <taxon>Merdimmobilis</taxon>
    </lineage>
</organism>
<dbReference type="AlphaFoldDB" id="A0A938X6R8"/>
<evidence type="ECO:0000313" key="12">
    <source>
        <dbReference type="EMBL" id="MBM6920145.1"/>
    </source>
</evidence>
<evidence type="ECO:0000256" key="6">
    <source>
        <dbReference type="ARBA" id="ARBA00022840"/>
    </source>
</evidence>
<dbReference type="PANTHER" id="PTHR24221">
    <property type="entry name" value="ATP-BINDING CASSETTE SUB-FAMILY B"/>
    <property type="match status" value="1"/>
</dbReference>
<keyword evidence="6 12" id="KW-0067">ATP-binding</keyword>
<feature type="transmembrane region" description="Helical" evidence="9">
    <location>
        <begin position="52"/>
        <end position="73"/>
    </location>
</feature>
<proteinExistence type="predicted"/>
<evidence type="ECO:0000313" key="13">
    <source>
        <dbReference type="Proteomes" id="UP000774750"/>
    </source>
</evidence>
<evidence type="ECO:0000259" key="11">
    <source>
        <dbReference type="PROSITE" id="PS50929"/>
    </source>
</evidence>
<dbReference type="SUPFAM" id="SSF90123">
    <property type="entry name" value="ABC transporter transmembrane region"/>
    <property type="match status" value="1"/>
</dbReference>
<comment type="caution">
    <text evidence="12">The sequence shown here is derived from an EMBL/GenBank/DDBJ whole genome shotgun (WGS) entry which is preliminary data.</text>
</comment>
<feature type="transmembrane region" description="Helical" evidence="9">
    <location>
        <begin position="12"/>
        <end position="40"/>
    </location>
</feature>
<dbReference type="EMBL" id="JACJKY010000004">
    <property type="protein sequence ID" value="MBM6920145.1"/>
    <property type="molecule type" value="Genomic_DNA"/>
</dbReference>
<dbReference type="PROSITE" id="PS50893">
    <property type="entry name" value="ABC_TRANSPORTER_2"/>
    <property type="match status" value="1"/>
</dbReference>
<dbReference type="Pfam" id="PF00664">
    <property type="entry name" value="ABC_membrane"/>
    <property type="match status" value="1"/>
</dbReference>
<dbReference type="InterPro" id="IPR036640">
    <property type="entry name" value="ABC1_TM_sf"/>
</dbReference>
<dbReference type="GO" id="GO:0005524">
    <property type="term" value="F:ATP binding"/>
    <property type="evidence" value="ECO:0007669"/>
    <property type="project" value="UniProtKB-KW"/>
</dbReference>
<sequence>MRSLMKYIRPFFGYIAATLSIKFIASIVELFIPLILATIIDDIVPTGDVRAIFLWGGMMALCAVTALVGNVVANRMAAKSSGSITEHIRHDLFYKISFLSARQLDQFTIPSAVSRLTTDTYNVNQMLARMQRLGVRGPILLIGGIIITMIMDAGLTMILLLTLPIIAVLVYAVTKKGIPLYTKQQGVLDRMVRVVQENITGARVIKALSKSSYERARYDRVNNDLADVEQHAGNVMAITNPGSTLILNLGLTLVVAVGAFRLNAGLTSSGVIIAFLNYFTIILNAMLGITRIFVLCSKGEASAKRIAEVLRTPQDLTVEPADEKESEVPTPAHIVFDHVCFSYEKVKANVKDLSFSLRRGQTLGIIGATGSGKSTIINLLMRFYDVDSGCILIDGKDIRTIEPTALQKKFGVVFQNDFLFADTIEENIRYFRALSREEIADAAQAAQAQEFIDTVGMDYGVLARGNNLSGGQKQRLLIARALAAKPEILILDDASSALDYKTDAVLRRELSRRHFGTTSIIVAQRISSIKGADMILVLENGSVIGCGTHDTLMKTCAVYQEIAESQMGEGAHTDA</sequence>
<dbReference type="InterPro" id="IPR027417">
    <property type="entry name" value="P-loop_NTPase"/>
</dbReference>
<keyword evidence="3" id="KW-1003">Cell membrane</keyword>
<evidence type="ECO:0000259" key="10">
    <source>
        <dbReference type="PROSITE" id="PS50893"/>
    </source>
</evidence>
<dbReference type="InterPro" id="IPR039421">
    <property type="entry name" value="Type_1_exporter"/>
</dbReference>
<dbReference type="GO" id="GO:0016887">
    <property type="term" value="F:ATP hydrolysis activity"/>
    <property type="evidence" value="ECO:0007669"/>
    <property type="project" value="InterPro"/>
</dbReference>
<name>A0A938X6R8_9FIRM</name>